<keyword evidence="5 11" id="KW-0645">Protease</keyword>
<dbReference type="AlphaFoldDB" id="A0A5D2PV22"/>
<keyword evidence="13" id="KW-1185">Reference proteome</keyword>
<evidence type="ECO:0000256" key="1">
    <source>
        <dbReference type="ARBA" id="ARBA00004613"/>
    </source>
</evidence>
<dbReference type="PROSITE" id="PS00131">
    <property type="entry name" value="CARBOXYPEPT_SER_SER"/>
    <property type="match status" value="1"/>
</dbReference>
<evidence type="ECO:0000256" key="9">
    <source>
        <dbReference type="ARBA" id="ARBA00023180"/>
    </source>
</evidence>
<dbReference type="SUPFAM" id="SSF53474">
    <property type="entry name" value="alpha/beta-Hydrolases"/>
    <property type="match status" value="1"/>
</dbReference>
<evidence type="ECO:0000256" key="7">
    <source>
        <dbReference type="ARBA" id="ARBA00022801"/>
    </source>
</evidence>
<evidence type="ECO:0000256" key="8">
    <source>
        <dbReference type="ARBA" id="ARBA00023157"/>
    </source>
</evidence>
<evidence type="ECO:0000256" key="2">
    <source>
        <dbReference type="ARBA" id="ARBA00009431"/>
    </source>
</evidence>
<dbReference type="FunFam" id="3.40.50.1820:FF:000030">
    <property type="entry name" value="Carboxypeptidase"/>
    <property type="match status" value="1"/>
</dbReference>
<evidence type="ECO:0000313" key="12">
    <source>
        <dbReference type="EMBL" id="TYI19014.1"/>
    </source>
</evidence>
<protein>
    <recommendedName>
        <fullName evidence="11">Carboxypeptidase</fullName>
        <ecNumber evidence="11">3.4.16.-</ecNumber>
    </recommendedName>
</protein>
<dbReference type="Gene3D" id="6.10.250.940">
    <property type="match status" value="1"/>
</dbReference>
<dbReference type="GO" id="GO:0005773">
    <property type="term" value="C:vacuole"/>
    <property type="evidence" value="ECO:0007669"/>
    <property type="project" value="TreeGrafter"/>
</dbReference>
<keyword evidence="8" id="KW-1015">Disulfide bond</keyword>
<dbReference type="Pfam" id="PF00450">
    <property type="entry name" value="Peptidase_S10"/>
    <property type="match status" value="1"/>
</dbReference>
<dbReference type="PRINTS" id="PR00724">
    <property type="entry name" value="CRBOXYPTASEC"/>
</dbReference>
<dbReference type="EC" id="3.4.16.-" evidence="11"/>
<reference evidence="12 13" key="1">
    <citation type="submission" date="2019-07" db="EMBL/GenBank/DDBJ databases">
        <title>WGS assembly of Gossypium tomentosum.</title>
        <authorList>
            <person name="Chen Z.J."/>
            <person name="Sreedasyam A."/>
            <person name="Ando A."/>
            <person name="Song Q."/>
            <person name="De L."/>
            <person name="Hulse-Kemp A."/>
            <person name="Ding M."/>
            <person name="Ye W."/>
            <person name="Kirkbride R."/>
            <person name="Jenkins J."/>
            <person name="Plott C."/>
            <person name="Lovell J."/>
            <person name="Lin Y.-M."/>
            <person name="Vaughn R."/>
            <person name="Liu B."/>
            <person name="Li W."/>
            <person name="Simpson S."/>
            <person name="Scheffler B."/>
            <person name="Saski C."/>
            <person name="Grover C."/>
            <person name="Hu G."/>
            <person name="Conover J."/>
            <person name="Carlson J."/>
            <person name="Shu S."/>
            <person name="Boston L."/>
            <person name="Williams M."/>
            <person name="Peterson D."/>
            <person name="Mcgee K."/>
            <person name="Jones D."/>
            <person name="Wendel J."/>
            <person name="Stelly D."/>
            <person name="Grimwood J."/>
            <person name="Schmutz J."/>
        </authorList>
    </citation>
    <scope>NUCLEOTIDE SEQUENCE [LARGE SCALE GENOMIC DNA]</scope>
    <source>
        <strain evidence="12">7179.01</strain>
    </source>
</reference>
<keyword evidence="7 11" id="KW-0378">Hydrolase</keyword>
<organism evidence="12 13">
    <name type="scientific">Gossypium tomentosum</name>
    <name type="common">Hawaiian cotton</name>
    <name type="synonym">Gossypium sandvicense</name>
    <dbReference type="NCBI Taxonomy" id="34277"/>
    <lineage>
        <taxon>Eukaryota</taxon>
        <taxon>Viridiplantae</taxon>
        <taxon>Streptophyta</taxon>
        <taxon>Embryophyta</taxon>
        <taxon>Tracheophyta</taxon>
        <taxon>Spermatophyta</taxon>
        <taxon>Magnoliopsida</taxon>
        <taxon>eudicotyledons</taxon>
        <taxon>Gunneridae</taxon>
        <taxon>Pentapetalae</taxon>
        <taxon>rosids</taxon>
        <taxon>malvids</taxon>
        <taxon>Malvales</taxon>
        <taxon>Malvaceae</taxon>
        <taxon>Malvoideae</taxon>
        <taxon>Gossypium</taxon>
    </lineage>
</organism>
<dbReference type="EMBL" id="CM017616">
    <property type="protein sequence ID" value="TYI19014.1"/>
    <property type="molecule type" value="Genomic_DNA"/>
</dbReference>
<dbReference type="InterPro" id="IPR029058">
    <property type="entry name" value="AB_hydrolase_fold"/>
</dbReference>
<dbReference type="GO" id="GO:0006508">
    <property type="term" value="P:proteolysis"/>
    <property type="evidence" value="ECO:0007669"/>
    <property type="project" value="UniProtKB-KW"/>
</dbReference>
<evidence type="ECO:0000256" key="5">
    <source>
        <dbReference type="ARBA" id="ARBA00022670"/>
    </source>
</evidence>
<evidence type="ECO:0000313" key="13">
    <source>
        <dbReference type="Proteomes" id="UP000322667"/>
    </source>
</evidence>
<feature type="signal peptide" evidence="11">
    <location>
        <begin position="1"/>
        <end position="25"/>
    </location>
</feature>
<gene>
    <name evidence="12" type="ORF">ES332_A07G134300v1</name>
</gene>
<dbReference type="Proteomes" id="UP000322667">
    <property type="component" value="Chromosome A07"/>
</dbReference>
<comment type="similarity">
    <text evidence="2 11">Belongs to the peptidase S10 family.</text>
</comment>
<feature type="chain" id="PRO_5022986057" description="Carboxypeptidase" evidence="11">
    <location>
        <begin position="26"/>
        <end position="473"/>
    </location>
</feature>
<dbReference type="PANTHER" id="PTHR11802">
    <property type="entry name" value="SERINE PROTEASE FAMILY S10 SERINE CARBOXYPEPTIDASE"/>
    <property type="match status" value="1"/>
</dbReference>
<dbReference type="GO" id="GO:0004185">
    <property type="term" value="F:serine-type carboxypeptidase activity"/>
    <property type="evidence" value="ECO:0007669"/>
    <property type="project" value="UniProtKB-UniRule"/>
</dbReference>
<keyword evidence="4 11" id="KW-0121">Carboxypeptidase</keyword>
<comment type="subcellular location">
    <subcellularLocation>
        <location evidence="1">Secreted</location>
    </subcellularLocation>
</comment>
<evidence type="ECO:0000256" key="3">
    <source>
        <dbReference type="ARBA" id="ARBA00022525"/>
    </source>
</evidence>
<keyword evidence="3" id="KW-0964">Secreted</keyword>
<evidence type="ECO:0000256" key="11">
    <source>
        <dbReference type="RuleBase" id="RU361156"/>
    </source>
</evidence>
<evidence type="ECO:0000256" key="4">
    <source>
        <dbReference type="ARBA" id="ARBA00022645"/>
    </source>
</evidence>
<dbReference type="PANTHER" id="PTHR11802:SF473">
    <property type="entry name" value="CARBOXYPEPTIDASE"/>
    <property type="match status" value="1"/>
</dbReference>
<evidence type="ECO:0000256" key="10">
    <source>
        <dbReference type="ARBA" id="ARBA00037399"/>
    </source>
</evidence>
<dbReference type="PROSITE" id="PS00560">
    <property type="entry name" value="CARBOXYPEPT_SER_HIS"/>
    <property type="match status" value="1"/>
</dbReference>
<dbReference type="Gene3D" id="3.40.50.11320">
    <property type="match status" value="2"/>
</dbReference>
<evidence type="ECO:0000256" key="6">
    <source>
        <dbReference type="ARBA" id="ARBA00022729"/>
    </source>
</evidence>
<keyword evidence="6 11" id="KW-0732">Signal</keyword>
<dbReference type="Gene3D" id="3.40.50.1820">
    <property type="entry name" value="alpha/beta hydrolase"/>
    <property type="match status" value="1"/>
</dbReference>
<comment type="function">
    <text evidence="10">Probable carboxypeptidase.</text>
</comment>
<dbReference type="GO" id="GO:0005576">
    <property type="term" value="C:extracellular region"/>
    <property type="evidence" value="ECO:0007669"/>
    <property type="project" value="UniProtKB-SubCell"/>
</dbReference>
<dbReference type="InterPro" id="IPR001563">
    <property type="entry name" value="Peptidase_S10"/>
</dbReference>
<accession>A0A5D2PV22</accession>
<name>A0A5D2PV22_GOSTO</name>
<sequence length="473" mass="53025">MKRVAYTWMLLFMCLLGHLIIYGEANEAEALDNFLKSRLSKKPSPVVHSWAWLNEKTGNIYPNYIQPQDGSMETDKIGALPGQPNGVDFNHYSGYVTVDSKAGRALFYYFAESPNNSSTNPLVLWLNGGPGCSSLIGAMTELGPFRVNNDGETLFCNNFSWNNVANIIFLESPAGVGFSYSNTSSDYQHTGDKSTAKDAYAFLVNWLERFPQYKTRDLYITGESYAGHYVPQLAYTIFLNNKNANQTLINLKGIAEFGNGWIDDRTNALGRFDYLWTHALNSDETNKGIHTYCHYLNGKDPKECGNFISKVSYNEFGDIDRDNIYAPLCQQDSSSIQTSYGLVISNFDQCSKHYLYSYLNRAEIQTALHTKVSKWDLCSWSDSPTIVLPIIKNLMASGLKIWLYSGDVDVVVPITSTRYAINKLKLPVGGYVEEYEELTLVTVRDAGHFVPSHQPARALTMISSFLQGVLPPP</sequence>
<dbReference type="InterPro" id="IPR018202">
    <property type="entry name" value="Ser_caboxypep_ser_AS"/>
</dbReference>
<dbReference type="InterPro" id="IPR033124">
    <property type="entry name" value="Ser_caboxypep_his_AS"/>
</dbReference>
<keyword evidence="9" id="KW-0325">Glycoprotein</keyword>
<proteinExistence type="inferred from homology"/>